<evidence type="ECO:0000313" key="4">
    <source>
        <dbReference type="Proteomes" id="UP000004038"/>
    </source>
</evidence>
<keyword evidence="2" id="KW-0560">Oxidoreductase</keyword>
<dbReference type="GO" id="GO:0016491">
    <property type="term" value="F:oxidoreductase activity"/>
    <property type="evidence" value="ECO:0007669"/>
    <property type="project" value="UniProtKB-KW"/>
</dbReference>
<dbReference type="Proteomes" id="UP000004038">
    <property type="component" value="Unassembled WGS sequence"/>
</dbReference>
<dbReference type="PANTHER" id="PTHR43639:SF1">
    <property type="entry name" value="SHORT-CHAIN DEHYDROGENASE_REDUCTASE FAMILY PROTEIN"/>
    <property type="match status" value="1"/>
</dbReference>
<dbReference type="PROSITE" id="PS00061">
    <property type="entry name" value="ADH_SHORT"/>
    <property type="match status" value="1"/>
</dbReference>
<sequence>MGQDGLSLLVSSAIWTRYEPLRELTPDVLRRQLAVGVDAAIWGAQIAQDLMSSEDGGALVLFGSPVGQLGFHGTTAYSAAKGAIGALTRQLAMELGAARIRFNAISPGPIPTVGEEGYRRRIERTPLGHLGAPDHVAAAALFLASDASRFVTGQMLCVDGGLSIAGL</sequence>
<dbReference type="InterPro" id="IPR020904">
    <property type="entry name" value="Sc_DH/Rdtase_CS"/>
</dbReference>
<dbReference type="PANTHER" id="PTHR43639">
    <property type="entry name" value="OXIDOREDUCTASE, SHORT-CHAIN DEHYDROGENASE/REDUCTASE FAMILY (AFU_ORTHOLOGUE AFUA_5G02870)"/>
    <property type="match status" value="1"/>
</dbReference>
<proteinExistence type="inferred from homology"/>
<reference evidence="3 4" key="1">
    <citation type="journal article" date="2012" name="J. Bacteriol.">
        <title>Draft Genome Sequence of Sinorhizobium meliloti CCNWSX0020, a Nitrogen-Fixing Symbiont with Copper Tolerance Capability Isolated from Lead-Zinc Mine Tailings.</title>
        <authorList>
            <person name="Li Z."/>
            <person name="Ma Z."/>
            <person name="Hao X."/>
            <person name="Wei G."/>
        </authorList>
    </citation>
    <scope>NUCLEOTIDE SEQUENCE [LARGE SCALE GENOMIC DNA]</scope>
    <source>
        <strain evidence="3 4">CCNWSX0020</strain>
    </source>
</reference>
<dbReference type="PATRIC" id="fig|1107881.3.peg.5351"/>
<organism evidence="3 4">
    <name type="scientific">Sinorhizobium meliloti CCNWSX0020</name>
    <dbReference type="NCBI Taxonomy" id="1107881"/>
    <lineage>
        <taxon>Bacteria</taxon>
        <taxon>Pseudomonadati</taxon>
        <taxon>Pseudomonadota</taxon>
        <taxon>Alphaproteobacteria</taxon>
        <taxon>Hyphomicrobiales</taxon>
        <taxon>Rhizobiaceae</taxon>
        <taxon>Sinorhizobium/Ensifer group</taxon>
        <taxon>Sinorhizobium</taxon>
    </lineage>
</organism>
<dbReference type="Pfam" id="PF13561">
    <property type="entry name" value="adh_short_C2"/>
    <property type="match status" value="1"/>
</dbReference>
<dbReference type="EMBL" id="AGVV01000073">
    <property type="protein sequence ID" value="EHK74906.1"/>
    <property type="molecule type" value="Genomic_DNA"/>
</dbReference>
<dbReference type="PRINTS" id="PR00081">
    <property type="entry name" value="GDHRDH"/>
</dbReference>
<evidence type="ECO:0000313" key="3">
    <source>
        <dbReference type="EMBL" id="EHK74906.1"/>
    </source>
</evidence>
<evidence type="ECO:0000256" key="1">
    <source>
        <dbReference type="ARBA" id="ARBA00006484"/>
    </source>
</evidence>
<comment type="similarity">
    <text evidence="1">Belongs to the short-chain dehydrogenases/reductases (SDR) family.</text>
</comment>
<accession>H0G704</accession>
<protein>
    <submittedName>
        <fullName evidence="3">Short chain dehydrogenase/reductase family oxidoreductase</fullName>
    </submittedName>
</protein>
<dbReference type="SUPFAM" id="SSF51735">
    <property type="entry name" value="NAD(P)-binding Rossmann-fold domains"/>
    <property type="match status" value="1"/>
</dbReference>
<dbReference type="CDD" id="cd05233">
    <property type="entry name" value="SDR_c"/>
    <property type="match status" value="1"/>
</dbReference>
<dbReference type="Gene3D" id="3.40.50.720">
    <property type="entry name" value="NAD(P)-binding Rossmann-like Domain"/>
    <property type="match status" value="1"/>
</dbReference>
<dbReference type="InterPro" id="IPR002347">
    <property type="entry name" value="SDR_fam"/>
</dbReference>
<dbReference type="InterPro" id="IPR036291">
    <property type="entry name" value="NAD(P)-bd_dom_sf"/>
</dbReference>
<name>H0G704_RHIML</name>
<evidence type="ECO:0000256" key="2">
    <source>
        <dbReference type="ARBA" id="ARBA00023002"/>
    </source>
</evidence>
<gene>
    <name evidence="3" type="ORF">SM0020_26411</name>
</gene>
<dbReference type="AlphaFoldDB" id="H0G704"/>